<accession>A0A099D3M2</accession>
<dbReference type="PANTHER" id="PTHR11895">
    <property type="entry name" value="TRANSAMIDASE"/>
    <property type="match status" value="1"/>
</dbReference>
<evidence type="ECO:0000256" key="1">
    <source>
        <dbReference type="ARBA" id="ARBA00009199"/>
    </source>
</evidence>
<dbReference type="Pfam" id="PF01425">
    <property type="entry name" value="Amidase"/>
    <property type="match status" value="1"/>
</dbReference>
<gene>
    <name evidence="3" type="ORF">CDG81_14125</name>
    <name evidence="4" type="ORF">IL38_15655</name>
</gene>
<reference evidence="3 6" key="2">
    <citation type="submission" date="2017-08" db="EMBL/GenBank/DDBJ databases">
        <title>The complete genome sequence of moderately halophilic actinomycete Actinopolyspora erythraea YIM 90600, the producer of novel erythromycin, novel actinopolysporins A-C and tubercidin.</title>
        <authorList>
            <person name="Yin M."/>
            <person name="Tang S."/>
        </authorList>
    </citation>
    <scope>NUCLEOTIDE SEQUENCE [LARGE SCALE GENOMIC DNA]</scope>
    <source>
        <strain evidence="3 6">YIM 90600</strain>
    </source>
</reference>
<dbReference type="InterPro" id="IPR020556">
    <property type="entry name" value="Amidase_CS"/>
</dbReference>
<evidence type="ECO:0000313" key="5">
    <source>
        <dbReference type="Proteomes" id="UP000029737"/>
    </source>
</evidence>
<evidence type="ECO:0000313" key="4">
    <source>
        <dbReference type="EMBL" id="KGI80788.1"/>
    </source>
</evidence>
<keyword evidence="5" id="KW-1185">Reference proteome</keyword>
<dbReference type="Proteomes" id="UP000029737">
    <property type="component" value="Unassembled WGS sequence"/>
</dbReference>
<dbReference type="InterPro" id="IPR000120">
    <property type="entry name" value="Amidase"/>
</dbReference>
<evidence type="ECO:0000259" key="2">
    <source>
        <dbReference type="Pfam" id="PF01425"/>
    </source>
</evidence>
<name>A0A099D3M2_9ACTN</name>
<proteinExistence type="inferred from homology"/>
<sequence>MDYSEYREHDGVGLAGLVAEGEVSATELLDAAFDRCEKVNDRLNAVVRTDRETATELAGRFPSGALAGVPFLLKDLNQELAGHPSSAGNAALSRVAVPETAEVVRRWLKAGLLPFGRTNTPEFGAKPVTEPEAFGPTRNPWALDRTPGGSSGGAAAAVAAGIVPLAGASDGGGSIRIPAACCGLFGLKPGRGLVPAGPARAENFHGAASDGVLSRTVRDSAAALDAVVGADPVGPYSPATPARSFTAELSAEPGRLRIGFTSQSPLGRPHPHATEALSDAARLLESLGHHVEPVSSPVDLDSLAVDFLRAWSVKLAASIDEAVAASGAPETSFELDSRLLAAVGRAISGPEYSALLDRWHGYTRGLAEFHRDYDLLLTPGLAGPPVRVGELSTTEPLRVAGTAVLKLRMGRLLRASGVADRIAGENLRHVPYTQLANITGRPAMSVPLYWDPEGLPLGVQFVGPLTGEGTLFRLAAQLERARPWTRHEPPL</sequence>
<evidence type="ECO:0000313" key="6">
    <source>
        <dbReference type="Proteomes" id="UP000215043"/>
    </source>
</evidence>
<dbReference type="HOGENOM" id="CLU_009600_0_4_11"/>
<dbReference type="GO" id="GO:0003824">
    <property type="term" value="F:catalytic activity"/>
    <property type="evidence" value="ECO:0007669"/>
    <property type="project" value="InterPro"/>
</dbReference>
<organism evidence="3 6">
    <name type="scientific">Actinopolyspora erythraea</name>
    <dbReference type="NCBI Taxonomy" id="414996"/>
    <lineage>
        <taxon>Bacteria</taxon>
        <taxon>Bacillati</taxon>
        <taxon>Actinomycetota</taxon>
        <taxon>Actinomycetes</taxon>
        <taxon>Actinopolysporales</taxon>
        <taxon>Actinopolysporaceae</taxon>
        <taxon>Actinopolyspora</taxon>
    </lineage>
</organism>
<dbReference type="EMBL" id="CP022752">
    <property type="protein sequence ID" value="ASU79236.1"/>
    <property type="molecule type" value="Genomic_DNA"/>
</dbReference>
<dbReference type="PANTHER" id="PTHR11895:SF7">
    <property type="entry name" value="GLUTAMYL-TRNA(GLN) AMIDOTRANSFERASE SUBUNIT A, MITOCHONDRIAL"/>
    <property type="match status" value="1"/>
</dbReference>
<dbReference type="InterPro" id="IPR023631">
    <property type="entry name" value="Amidase_dom"/>
</dbReference>
<protein>
    <submittedName>
        <fullName evidence="3">Amidase</fullName>
    </submittedName>
</protein>
<dbReference type="OrthoDB" id="5175573at2"/>
<dbReference type="PROSITE" id="PS00571">
    <property type="entry name" value="AMIDASES"/>
    <property type="match status" value="1"/>
</dbReference>
<evidence type="ECO:0000313" key="3">
    <source>
        <dbReference type="EMBL" id="ASU79236.1"/>
    </source>
</evidence>
<dbReference type="RefSeq" id="WP_043574846.1">
    <property type="nucleotide sequence ID" value="NZ_CP022752.1"/>
</dbReference>
<reference evidence="4 5" key="1">
    <citation type="journal article" date="2014" name="PLoS ONE">
        <title>Identification and Characterization of a New Erythromycin Biosynthetic Gene Cluster in Actinopolyspora erythraea YIM90600, a Novel Erythronolide-Producing Halophilic Actinomycete Isolated from Salt Field.</title>
        <authorList>
            <person name="Chen D."/>
            <person name="Feng J."/>
            <person name="Huang L."/>
            <person name="Zhang Q."/>
            <person name="Wu J."/>
            <person name="Zhu X."/>
            <person name="Duan Y."/>
            <person name="Xu Z."/>
        </authorList>
    </citation>
    <scope>NUCLEOTIDE SEQUENCE [LARGE SCALE GENOMIC DNA]</scope>
    <source>
        <strain evidence="4 5">YIM90600</strain>
    </source>
</reference>
<dbReference type="eggNOG" id="COG0154">
    <property type="taxonomic scope" value="Bacteria"/>
</dbReference>
<dbReference type="Gene3D" id="3.90.1300.10">
    <property type="entry name" value="Amidase signature (AS) domain"/>
    <property type="match status" value="1"/>
</dbReference>
<dbReference type="InterPro" id="IPR036928">
    <property type="entry name" value="AS_sf"/>
</dbReference>
<dbReference type="AlphaFoldDB" id="A0A099D3M2"/>
<dbReference type="EMBL" id="JPMV01000027">
    <property type="protein sequence ID" value="KGI80788.1"/>
    <property type="molecule type" value="Genomic_DNA"/>
</dbReference>
<feature type="domain" description="Amidase" evidence="2">
    <location>
        <begin position="27"/>
        <end position="471"/>
    </location>
</feature>
<dbReference type="Proteomes" id="UP000215043">
    <property type="component" value="Chromosome"/>
</dbReference>
<comment type="similarity">
    <text evidence="1">Belongs to the amidase family.</text>
</comment>
<dbReference type="SUPFAM" id="SSF75304">
    <property type="entry name" value="Amidase signature (AS) enzymes"/>
    <property type="match status" value="1"/>
</dbReference>
<dbReference type="KEGG" id="aey:CDG81_14125"/>